<evidence type="ECO:0000313" key="2">
    <source>
        <dbReference type="Proteomes" id="UP000810252"/>
    </source>
</evidence>
<dbReference type="AlphaFoldDB" id="A0A9D9EMJ6"/>
<proteinExistence type="predicted"/>
<accession>A0A9D9EMJ6</accession>
<name>A0A9D9EMJ6_9BACT</name>
<sequence length="90" mass="10111">MEIFIAALVFVGLSVAGLCFNIIFRKNGRFPETEISRNKEMRKLGIKCAKEDEMKLWGKKNGKGYPDCSDLGCADCAGCEIISRKDHHKE</sequence>
<evidence type="ECO:0000313" key="1">
    <source>
        <dbReference type="EMBL" id="MBO8449306.1"/>
    </source>
</evidence>
<dbReference type="EMBL" id="JADIMQ010000119">
    <property type="protein sequence ID" value="MBO8449306.1"/>
    <property type="molecule type" value="Genomic_DNA"/>
</dbReference>
<comment type="caution">
    <text evidence="1">The sequence shown here is derived from an EMBL/GenBank/DDBJ whole genome shotgun (WGS) entry which is preliminary data.</text>
</comment>
<reference evidence="1" key="2">
    <citation type="journal article" date="2021" name="PeerJ">
        <title>Extensive microbial diversity within the chicken gut microbiome revealed by metagenomics and culture.</title>
        <authorList>
            <person name="Gilroy R."/>
            <person name="Ravi A."/>
            <person name="Getino M."/>
            <person name="Pursley I."/>
            <person name="Horton D.L."/>
            <person name="Alikhan N.F."/>
            <person name="Baker D."/>
            <person name="Gharbi K."/>
            <person name="Hall N."/>
            <person name="Watson M."/>
            <person name="Adriaenssens E.M."/>
            <person name="Foster-Nyarko E."/>
            <person name="Jarju S."/>
            <person name="Secka A."/>
            <person name="Antonio M."/>
            <person name="Oren A."/>
            <person name="Chaudhuri R.R."/>
            <person name="La Ragione R."/>
            <person name="Hildebrand F."/>
            <person name="Pallen M.J."/>
        </authorList>
    </citation>
    <scope>NUCLEOTIDE SEQUENCE</scope>
    <source>
        <strain evidence="1">20514</strain>
    </source>
</reference>
<dbReference type="Proteomes" id="UP000810252">
    <property type="component" value="Unassembled WGS sequence"/>
</dbReference>
<organism evidence="1 2">
    <name type="scientific">Candidatus Cryptobacteroides merdigallinarum</name>
    <dbReference type="NCBI Taxonomy" id="2840770"/>
    <lineage>
        <taxon>Bacteria</taxon>
        <taxon>Pseudomonadati</taxon>
        <taxon>Bacteroidota</taxon>
        <taxon>Bacteroidia</taxon>
        <taxon>Bacteroidales</taxon>
        <taxon>Candidatus Cryptobacteroides</taxon>
    </lineage>
</organism>
<protein>
    <submittedName>
        <fullName evidence="1">Uncharacterized protein</fullName>
    </submittedName>
</protein>
<reference evidence="1" key="1">
    <citation type="submission" date="2020-10" db="EMBL/GenBank/DDBJ databases">
        <authorList>
            <person name="Gilroy R."/>
        </authorList>
    </citation>
    <scope>NUCLEOTIDE SEQUENCE</scope>
    <source>
        <strain evidence="1">20514</strain>
    </source>
</reference>
<gene>
    <name evidence="1" type="ORF">IAC29_08555</name>
</gene>